<dbReference type="PROSITE" id="PS50928">
    <property type="entry name" value="ABC_TM1"/>
    <property type="match status" value="1"/>
</dbReference>
<name>A0A7K0K4M1_9ACTO</name>
<evidence type="ECO:0000256" key="1">
    <source>
        <dbReference type="ARBA" id="ARBA00004651"/>
    </source>
</evidence>
<dbReference type="GO" id="GO:0055085">
    <property type="term" value="P:transmembrane transport"/>
    <property type="evidence" value="ECO:0007669"/>
    <property type="project" value="InterPro"/>
</dbReference>
<evidence type="ECO:0000256" key="6">
    <source>
        <dbReference type="ARBA" id="ARBA00023136"/>
    </source>
</evidence>
<evidence type="ECO:0000256" key="7">
    <source>
        <dbReference type="RuleBase" id="RU363032"/>
    </source>
</evidence>
<comment type="caution">
    <text evidence="9">The sequence shown here is derived from an EMBL/GenBank/DDBJ whole genome shotgun (WGS) entry which is preliminary data.</text>
</comment>
<dbReference type="CDD" id="cd06261">
    <property type="entry name" value="TM_PBP2"/>
    <property type="match status" value="1"/>
</dbReference>
<sequence>MSFSSANAKTVVSRRDTLGIFDIFAPIVFGLVLLGAWIAVTTLGKIPAFILPTPQAVVRAAMELFASATFWPYLGNTLAEAIAGTVLGLVVSLPLAFTIHHLPWLNAAVQPFLGASQAVPAVALAPLLLIWLPASFLAIVVLCAIMVFFPILVSTTVGLRHLEGHILEAAMLDGADTWQLLKYMELPLVLPGLMGGIRNGITLSITGAVVGEMVIGGHGMGTLITLQSHNVDTSGMFVSLFTICTLAAGIYLAVYRLERHSKTVNAV</sequence>
<feature type="transmembrane region" description="Helical" evidence="7">
    <location>
        <begin position="137"/>
        <end position="159"/>
    </location>
</feature>
<dbReference type="GO" id="GO:0005886">
    <property type="term" value="C:plasma membrane"/>
    <property type="evidence" value="ECO:0007669"/>
    <property type="project" value="UniProtKB-SubCell"/>
</dbReference>
<dbReference type="EMBL" id="VUMY01000019">
    <property type="protein sequence ID" value="MST50421.1"/>
    <property type="molecule type" value="Genomic_DNA"/>
</dbReference>
<gene>
    <name evidence="9" type="ORF">FYJ63_09345</name>
</gene>
<evidence type="ECO:0000256" key="5">
    <source>
        <dbReference type="ARBA" id="ARBA00022989"/>
    </source>
</evidence>
<dbReference type="SUPFAM" id="SSF161098">
    <property type="entry name" value="MetI-like"/>
    <property type="match status" value="1"/>
</dbReference>
<feature type="transmembrane region" description="Helical" evidence="7">
    <location>
        <begin position="236"/>
        <end position="254"/>
    </location>
</feature>
<dbReference type="InterPro" id="IPR035906">
    <property type="entry name" value="MetI-like_sf"/>
</dbReference>
<feature type="transmembrane region" description="Helical" evidence="7">
    <location>
        <begin position="81"/>
        <end position="100"/>
    </location>
</feature>
<keyword evidence="2 7" id="KW-0813">Transport</keyword>
<keyword evidence="3" id="KW-1003">Cell membrane</keyword>
<evidence type="ECO:0000313" key="9">
    <source>
        <dbReference type="EMBL" id="MST50421.1"/>
    </source>
</evidence>
<comment type="subcellular location">
    <subcellularLocation>
        <location evidence="1 7">Cell membrane</location>
        <topology evidence="1 7">Multi-pass membrane protein</topology>
    </subcellularLocation>
</comment>
<feature type="transmembrane region" description="Helical" evidence="7">
    <location>
        <begin position="23"/>
        <end position="44"/>
    </location>
</feature>
<dbReference type="AlphaFoldDB" id="A0A7K0K4M1"/>
<keyword evidence="5 7" id="KW-1133">Transmembrane helix</keyword>
<feature type="domain" description="ABC transmembrane type-1" evidence="8">
    <location>
        <begin position="74"/>
        <end position="258"/>
    </location>
</feature>
<dbReference type="Proteomes" id="UP000442535">
    <property type="component" value="Unassembled WGS sequence"/>
</dbReference>
<evidence type="ECO:0000259" key="8">
    <source>
        <dbReference type="PROSITE" id="PS50928"/>
    </source>
</evidence>
<dbReference type="Gene3D" id="1.10.3720.10">
    <property type="entry name" value="MetI-like"/>
    <property type="match status" value="1"/>
</dbReference>
<comment type="similarity">
    <text evidence="7">Belongs to the binding-protein-dependent transport system permease family.</text>
</comment>
<feature type="transmembrane region" description="Helical" evidence="7">
    <location>
        <begin position="201"/>
        <end position="224"/>
    </location>
</feature>
<protein>
    <submittedName>
        <fullName evidence="9">ABC transporter permease</fullName>
    </submittedName>
</protein>
<keyword evidence="10" id="KW-1185">Reference proteome</keyword>
<evidence type="ECO:0000313" key="10">
    <source>
        <dbReference type="Proteomes" id="UP000442535"/>
    </source>
</evidence>
<feature type="transmembrane region" description="Helical" evidence="7">
    <location>
        <begin position="56"/>
        <end position="75"/>
    </location>
</feature>
<dbReference type="RefSeq" id="WP_154546079.1">
    <property type="nucleotide sequence ID" value="NZ_VUMY01000019.1"/>
</dbReference>
<dbReference type="PANTHER" id="PTHR30151">
    <property type="entry name" value="ALKANE SULFONATE ABC TRANSPORTER-RELATED, MEMBRANE SUBUNIT"/>
    <property type="match status" value="1"/>
</dbReference>
<keyword evidence="6 7" id="KW-0472">Membrane</keyword>
<evidence type="ECO:0000256" key="4">
    <source>
        <dbReference type="ARBA" id="ARBA00022692"/>
    </source>
</evidence>
<reference evidence="9 10" key="1">
    <citation type="submission" date="2019-08" db="EMBL/GenBank/DDBJ databases">
        <title>In-depth cultivation of the pig gut microbiome towards novel bacterial diversity and tailored functional studies.</title>
        <authorList>
            <person name="Wylensek D."/>
            <person name="Hitch T.C.A."/>
            <person name="Clavel T."/>
        </authorList>
    </citation>
    <scope>NUCLEOTIDE SEQUENCE [LARGE SCALE GENOMIC DNA]</scope>
    <source>
        <strain evidence="9 10">RF-GAM-744-WT-7</strain>
    </source>
</reference>
<keyword evidence="4 7" id="KW-0812">Transmembrane</keyword>
<accession>A0A7K0K4M1</accession>
<dbReference type="Pfam" id="PF00528">
    <property type="entry name" value="BPD_transp_1"/>
    <property type="match status" value="1"/>
</dbReference>
<dbReference type="PANTHER" id="PTHR30151:SF20">
    <property type="entry name" value="ABC TRANSPORTER PERMEASE PROTEIN HI_0355-RELATED"/>
    <property type="match status" value="1"/>
</dbReference>
<evidence type="ECO:0000256" key="3">
    <source>
        <dbReference type="ARBA" id="ARBA00022475"/>
    </source>
</evidence>
<proteinExistence type="inferred from homology"/>
<organism evidence="9 10">
    <name type="scientific">Mobiluncus porci</name>
    <dbReference type="NCBI Taxonomy" id="2652278"/>
    <lineage>
        <taxon>Bacteria</taxon>
        <taxon>Bacillati</taxon>
        <taxon>Actinomycetota</taxon>
        <taxon>Actinomycetes</taxon>
        <taxon>Actinomycetales</taxon>
        <taxon>Actinomycetaceae</taxon>
        <taxon>Mobiluncus</taxon>
    </lineage>
</organism>
<dbReference type="InterPro" id="IPR000515">
    <property type="entry name" value="MetI-like"/>
</dbReference>
<evidence type="ECO:0000256" key="2">
    <source>
        <dbReference type="ARBA" id="ARBA00022448"/>
    </source>
</evidence>